<organism evidence="2 3">
    <name type="scientific">Cuscuta campestris</name>
    <dbReference type="NCBI Taxonomy" id="132261"/>
    <lineage>
        <taxon>Eukaryota</taxon>
        <taxon>Viridiplantae</taxon>
        <taxon>Streptophyta</taxon>
        <taxon>Embryophyta</taxon>
        <taxon>Tracheophyta</taxon>
        <taxon>Spermatophyta</taxon>
        <taxon>Magnoliopsida</taxon>
        <taxon>eudicotyledons</taxon>
        <taxon>Gunneridae</taxon>
        <taxon>Pentapetalae</taxon>
        <taxon>asterids</taxon>
        <taxon>lamiids</taxon>
        <taxon>Solanales</taxon>
        <taxon>Convolvulaceae</taxon>
        <taxon>Cuscuteae</taxon>
        <taxon>Cuscuta</taxon>
        <taxon>Cuscuta subgen. Grammica</taxon>
        <taxon>Cuscuta sect. Cleistogrammica</taxon>
    </lineage>
</organism>
<keyword evidence="3" id="KW-1185">Reference proteome</keyword>
<dbReference type="AlphaFoldDB" id="A0A484MCN7"/>
<accession>A0A484MCN7</accession>
<evidence type="ECO:0000313" key="2">
    <source>
        <dbReference type="EMBL" id="VFQ86713.1"/>
    </source>
</evidence>
<feature type="region of interest" description="Disordered" evidence="1">
    <location>
        <begin position="1"/>
        <end position="34"/>
    </location>
</feature>
<reference evidence="2 3" key="1">
    <citation type="submission" date="2018-04" db="EMBL/GenBank/DDBJ databases">
        <authorList>
            <person name="Vogel A."/>
        </authorList>
    </citation>
    <scope>NUCLEOTIDE SEQUENCE [LARGE SCALE GENOMIC DNA]</scope>
</reference>
<evidence type="ECO:0000313" key="3">
    <source>
        <dbReference type="Proteomes" id="UP000595140"/>
    </source>
</evidence>
<dbReference type="Proteomes" id="UP000595140">
    <property type="component" value="Unassembled WGS sequence"/>
</dbReference>
<evidence type="ECO:0000256" key="1">
    <source>
        <dbReference type="SAM" id="MobiDB-lite"/>
    </source>
</evidence>
<sequence length="116" mass="13192">MELEKNLEPQPHQTKMETEKNLEAHQTQLESEKNLEANEVPLQLQQGAGFAYLRPFVQVPLYVLQSLPPPVFGYFPFYFLQAPQPFSPYYVTDWGNTCSKLACGPSPCRACSPRPC</sequence>
<gene>
    <name evidence="2" type="ORF">CCAM_LOCUS28489</name>
</gene>
<feature type="compositionally biased region" description="Basic and acidic residues" evidence="1">
    <location>
        <begin position="14"/>
        <end position="23"/>
    </location>
</feature>
<protein>
    <submittedName>
        <fullName evidence="2">Uncharacterized protein</fullName>
    </submittedName>
</protein>
<name>A0A484MCN7_9ASTE</name>
<proteinExistence type="predicted"/>
<dbReference type="EMBL" id="OOIL02003256">
    <property type="protein sequence ID" value="VFQ86713.1"/>
    <property type="molecule type" value="Genomic_DNA"/>
</dbReference>